<accession>A0ABN8ISZ7</accession>
<gene>
    <name evidence="1" type="ORF">IPOD504_LOCUS13444</name>
</gene>
<feature type="non-terminal residue" evidence="1">
    <location>
        <position position="110"/>
    </location>
</feature>
<reference evidence="1" key="1">
    <citation type="submission" date="2022-03" db="EMBL/GenBank/DDBJ databases">
        <authorList>
            <person name="Martin H S."/>
        </authorList>
    </citation>
    <scope>NUCLEOTIDE SEQUENCE</scope>
</reference>
<keyword evidence="2" id="KW-1185">Reference proteome</keyword>
<evidence type="ECO:0000313" key="2">
    <source>
        <dbReference type="Proteomes" id="UP000837857"/>
    </source>
</evidence>
<evidence type="ECO:0000313" key="1">
    <source>
        <dbReference type="EMBL" id="CAH2066470.1"/>
    </source>
</evidence>
<proteinExistence type="predicted"/>
<name>A0ABN8ISZ7_9NEOP</name>
<organism evidence="1 2">
    <name type="scientific">Iphiclides podalirius</name>
    <name type="common">scarce swallowtail</name>
    <dbReference type="NCBI Taxonomy" id="110791"/>
    <lineage>
        <taxon>Eukaryota</taxon>
        <taxon>Metazoa</taxon>
        <taxon>Ecdysozoa</taxon>
        <taxon>Arthropoda</taxon>
        <taxon>Hexapoda</taxon>
        <taxon>Insecta</taxon>
        <taxon>Pterygota</taxon>
        <taxon>Neoptera</taxon>
        <taxon>Endopterygota</taxon>
        <taxon>Lepidoptera</taxon>
        <taxon>Glossata</taxon>
        <taxon>Ditrysia</taxon>
        <taxon>Papilionoidea</taxon>
        <taxon>Papilionidae</taxon>
        <taxon>Papilioninae</taxon>
        <taxon>Iphiclides</taxon>
    </lineage>
</organism>
<sequence>MCALPSDSTIVTPNTLAVSENAYVRHPRQRETITLLQRALRALIKAAPRFARETRSDTRPPLSRAVNISGSHIRAAAATRTLLVDYRKRPSSFRCFLTHTPDACVHIVRR</sequence>
<dbReference type="EMBL" id="OW152816">
    <property type="protein sequence ID" value="CAH2066470.1"/>
    <property type="molecule type" value="Genomic_DNA"/>
</dbReference>
<dbReference type="Proteomes" id="UP000837857">
    <property type="component" value="Chromosome 4"/>
</dbReference>
<protein>
    <submittedName>
        <fullName evidence="1">Uncharacterized protein</fullName>
    </submittedName>
</protein>